<dbReference type="InterPro" id="IPR024499">
    <property type="entry name" value="Mbeg1-like"/>
</dbReference>
<protein>
    <recommendedName>
        <fullName evidence="3">DUF2974 domain-containing protein</fullName>
    </recommendedName>
</protein>
<dbReference type="EMBL" id="JACHHK010000009">
    <property type="protein sequence ID" value="MBB5183872.1"/>
    <property type="molecule type" value="Genomic_DNA"/>
</dbReference>
<evidence type="ECO:0000313" key="1">
    <source>
        <dbReference type="EMBL" id="MBB5183872.1"/>
    </source>
</evidence>
<dbReference type="InterPro" id="IPR029058">
    <property type="entry name" value="AB_hydrolase_fold"/>
</dbReference>
<proteinExistence type="predicted"/>
<keyword evidence="2" id="KW-1185">Reference proteome</keyword>
<gene>
    <name evidence="1" type="ORF">HNQ47_001919</name>
</gene>
<organism evidence="1 2">
    <name type="scientific">Catenisphaera adipataccumulans</name>
    <dbReference type="NCBI Taxonomy" id="700500"/>
    <lineage>
        <taxon>Bacteria</taxon>
        <taxon>Bacillati</taxon>
        <taxon>Bacillota</taxon>
        <taxon>Erysipelotrichia</taxon>
        <taxon>Erysipelotrichales</taxon>
        <taxon>Erysipelotrichaceae</taxon>
        <taxon>Catenisphaera</taxon>
    </lineage>
</organism>
<dbReference type="SUPFAM" id="SSF53474">
    <property type="entry name" value="alpha/beta-Hydrolases"/>
    <property type="match status" value="1"/>
</dbReference>
<dbReference type="Proteomes" id="UP000539953">
    <property type="component" value="Unassembled WGS sequence"/>
</dbReference>
<dbReference type="RefSeq" id="WP_183329167.1">
    <property type="nucleotide sequence ID" value="NZ_JACHHK010000009.1"/>
</dbReference>
<name>A0A7W8D0P9_9FIRM</name>
<evidence type="ECO:0000313" key="2">
    <source>
        <dbReference type="Proteomes" id="UP000539953"/>
    </source>
</evidence>
<comment type="caution">
    <text evidence="1">The sequence shown here is derived from an EMBL/GenBank/DDBJ whole genome shotgun (WGS) entry which is preliminary data.</text>
</comment>
<evidence type="ECO:0008006" key="3">
    <source>
        <dbReference type="Google" id="ProtNLM"/>
    </source>
</evidence>
<dbReference type="AlphaFoldDB" id="A0A7W8D0P9"/>
<sequence length="365" mass="41866">MPNMMDYVDWRGDLSAVVSPWNEIDQLIFAYLSYVDFDGVLAGPKRTLQEVCTDYFALHTREELKARTTFYKQAPFLMEKAAHSDRYRNICLSDYVNQVNEQKEAQMSAVTIWIDDTHAYVSFRGTDDTFVGWREDFNLSYLSETPGQKAALQYVNEHFSGKKHVTIDMGGHSKGGNFAIYAGAFCDPSIPVRYIFSFDAPGFIDEITQTEAYQALLPKVISVIPEEAVIGVLLSNNLENTIVKSTERGVMQHDAMSWQVMRDHFDRAENRTAMSLFFDQTMRTWVAKFDAQQRKAFCDALFSFFEETSTLTDFNAHKVQSIGNVMKTLGNMPKEQRQMFFNFLMQLADSGRRTLVDELRRKITG</sequence>
<dbReference type="Pfam" id="PF11187">
    <property type="entry name" value="Mbeg1-like"/>
    <property type="match status" value="1"/>
</dbReference>
<accession>A0A7W8D0P9</accession>
<reference evidence="1 2" key="1">
    <citation type="submission" date="2020-08" db="EMBL/GenBank/DDBJ databases">
        <title>Genomic Encyclopedia of Type Strains, Phase IV (KMG-IV): sequencing the most valuable type-strain genomes for metagenomic binning, comparative biology and taxonomic classification.</title>
        <authorList>
            <person name="Goeker M."/>
        </authorList>
    </citation>
    <scope>NUCLEOTIDE SEQUENCE [LARGE SCALE GENOMIC DNA]</scope>
    <source>
        <strain evidence="1 2">DSM 25799</strain>
    </source>
</reference>